<organism evidence="1">
    <name type="scientific">uncultured Caudovirales phage</name>
    <dbReference type="NCBI Taxonomy" id="2100421"/>
    <lineage>
        <taxon>Viruses</taxon>
        <taxon>Duplodnaviria</taxon>
        <taxon>Heunggongvirae</taxon>
        <taxon>Uroviricota</taxon>
        <taxon>Caudoviricetes</taxon>
        <taxon>Peduoviridae</taxon>
        <taxon>Maltschvirus</taxon>
        <taxon>Maltschvirus maltsch</taxon>
    </lineage>
</organism>
<gene>
    <name evidence="1" type="ORF">UFOVP71_56</name>
</gene>
<accession>A0A6J5T9A1</accession>
<dbReference type="EMBL" id="LR797824">
    <property type="protein sequence ID" value="CAB4241518.1"/>
    <property type="molecule type" value="Genomic_DNA"/>
</dbReference>
<dbReference type="CDD" id="cd02440">
    <property type="entry name" value="AdoMet_MTases"/>
    <property type="match status" value="1"/>
</dbReference>
<dbReference type="SUPFAM" id="SSF53335">
    <property type="entry name" value="S-adenosyl-L-methionine-dependent methyltransferases"/>
    <property type="match status" value="1"/>
</dbReference>
<name>A0A6J5T9A1_9CAUD</name>
<dbReference type="InterPro" id="IPR029063">
    <property type="entry name" value="SAM-dependent_MTases_sf"/>
</dbReference>
<evidence type="ECO:0000313" key="1">
    <source>
        <dbReference type="EMBL" id="CAB4241518.1"/>
    </source>
</evidence>
<sequence>MEDEVFQIYRSKNILPIVYYNLDGCIAELKDVKRRSLSIVNDQLGVGKNAGQHFCRFWFPNMQEAYTRTSKEVSLRSRFNNDNKLKRAINFCYKHRDGGDNSVMPSDLRRALDLVSGGSIQNFKPMNARAIYEQLCPIFMGGKVLDFSSGYGGRMIGALSSKMGYHYTGIDPNTKTYNGLVALGTLFDEINGASNFEMNHCTSEEFDAEAGSFDAAFSSPPYFNLETYSDEPTQCMNRYDNTTAWFEHYVEPTLRMLHKVLANDALYAVNIADYKIGSDTFEIVEKWKELSIKMNFDFQTEIKMMLNVRPGVGNNKKENGYKHESVFVFRKTS</sequence>
<protein>
    <submittedName>
        <fullName evidence="1">AdoMet_MTases domain containing protein</fullName>
    </submittedName>
</protein>
<dbReference type="Gene3D" id="3.40.50.150">
    <property type="entry name" value="Vaccinia Virus protein VP39"/>
    <property type="match status" value="1"/>
</dbReference>
<reference evidence="1" key="1">
    <citation type="submission" date="2020-05" db="EMBL/GenBank/DDBJ databases">
        <authorList>
            <person name="Chiriac C."/>
            <person name="Salcher M."/>
            <person name="Ghai R."/>
            <person name="Kavagutti S V."/>
        </authorList>
    </citation>
    <scope>NUCLEOTIDE SEQUENCE</scope>
</reference>
<proteinExistence type="predicted"/>